<name>A0A7K3RPF9_9ACTN</name>
<sequence>MTGTDTTVDRGRFPDAVTPWEDPAWRAEALAWVTEGLAAHGLTETGPRAVRLRPWSVLVRLTVAGPAPVWFKAV</sequence>
<keyword evidence="1" id="KW-0808">Transferase</keyword>
<accession>A0A7K3RPF9</accession>
<comment type="caution">
    <text evidence="1">The sequence shown here is derived from an EMBL/GenBank/DDBJ whole genome shotgun (WGS) entry which is preliminary data.</text>
</comment>
<organism evidence="1 2">
    <name type="scientific">Streptomyces parvus</name>
    <dbReference type="NCBI Taxonomy" id="66428"/>
    <lineage>
        <taxon>Bacteria</taxon>
        <taxon>Bacillati</taxon>
        <taxon>Actinomycetota</taxon>
        <taxon>Actinomycetes</taxon>
        <taxon>Kitasatosporales</taxon>
        <taxon>Streptomycetaceae</taxon>
        <taxon>Streptomyces</taxon>
    </lineage>
</organism>
<reference evidence="1 2" key="1">
    <citation type="submission" date="2020-01" db="EMBL/GenBank/DDBJ databases">
        <title>Insect and environment-associated Actinomycetes.</title>
        <authorList>
            <person name="Currrie C."/>
            <person name="Chevrette M."/>
            <person name="Carlson C."/>
            <person name="Stubbendieck R."/>
            <person name="Wendt-Pienkowski E."/>
        </authorList>
    </citation>
    <scope>NUCLEOTIDE SEQUENCE [LARGE SCALE GENOMIC DNA]</scope>
    <source>
        <strain evidence="1 2">SID7590</strain>
    </source>
</reference>
<dbReference type="Proteomes" id="UP000469670">
    <property type="component" value="Unassembled WGS sequence"/>
</dbReference>
<evidence type="ECO:0000313" key="1">
    <source>
        <dbReference type="EMBL" id="NEC16832.1"/>
    </source>
</evidence>
<evidence type="ECO:0000313" key="2">
    <source>
        <dbReference type="Proteomes" id="UP000469670"/>
    </source>
</evidence>
<proteinExistence type="predicted"/>
<dbReference type="AlphaFoldDB" id="A0A7K3RPF9"/>
<feature type="non-terminal residue" evidence="1">
    <location>
        <position position="74"/>
    </location>
</feature>
<gene>
    <name evidence="1" type="ORF">G3I50_00850</name>
</gene>
<dbReference type="GO" id="GO:0016740">
    <property type="term" value="F:transferase activity"/>
    <property type="evidence" value="ECO:0007669"/>
    <property type="project" value="UniProtKB-KW"/>
</dbReference>
<protein>
    <submittedName>
        <fullName evidence="1">Aminoglycoside phosphotransferase family protein</fullName>
    </submittedName>
</protein>
<dbReference type="EMBL" id="JAAGMP010000035">
    <property type="protein sequence ID" value="NEC16832.1"/>
    <property type="molecule type" value="Genomic_DNA"/>
</dbReference>